<comment type="caution">
    <text evidence="1">The sequence shown here is derived from an EMBL/GenBank/DDBJ whole genome shotgun (WGS) entry which is preliminary data.</text>
</comment>
<dbReference type="Proteomes" id="UP000252519">
    <property type="component" value="Unassembled WGS sequence"/>
</dbReference>
<accession>A0A368FPB7</accession>
<dbReference type="AlphaFoldDB" id="A0A368FPB7"/>
<evidence type="ECO:0000313" key="1">
    <source>
        <dbReference type="EMBL" id="RCN34071.1"/>
    </source>
</evidence>
<protein>
    <submittedName>
        <fullName evidence="1">Uncharacterized protein</fullName>
    </submittedName>
</protein>
<dbReference type="EMBL" id="JOJR01000827">
    <property type="protein sequence ID" value="RCN34071.1"/>
    <property type="molecule type" value="Genomic_DNA"/>
</dbReference>
<organism evidence="1 2">
    <name type="scientific">Ancylostoma caninum</name>
    <name type="common">Dog hookworm</name>
    <dbReference type="NCBI Taxonomy" id="29170"/>
    <lineage>
        <taxon>Eukaryota</taxon>
        <taxon>Metazoa</taxon>
        <taxon>Ecdysozoa</taxon>
        <taxon>Nematoda</taxon>
        <taxon>Chromadorea</taxon>
        <taxon>Rhabditida</taxon>
        <taxon>Rhabditina</taxon>
        <taxon>Rhabditomorpha</taxon>
        <taxon>Strongyloidea</taxon>
        <taxon>Ancylostomatidae</taxon>
        <taxon>Ancylostomatinae</taxon>
        <taxon>Ancylostoma</taxon>
    </lineage>
</organism>
<keyword evidence="2" id="KW-1185">Reference proteome</keyword>
<gene>
    <name evidence="1" type="ORF">ANCCAN_20092</name>
</gene>
<proteinExistence type="predicted"/>
<name>A0A368FPB7_ANCCA</name>
<reference evidence="1 2" key="1">
    <citation type="submission" date="2014-10" db="EMBL/GenBank/DDBJ databases">
        <title>Draft genome of the hookworm Ancylostoma caninum.</title>
        <authorList>
            <person name="Mitreva M."/>
        </authorList>
    </citation>
    <scope>NUCLEOTIDE SEQUENCE [LARGE SCALE GENOMIC DNA]</scope>
    <source>
        <strain evidence="1 2">Baltimore</strain>
    </source>
</reference>
<sequence length="452" mass="50499">MSALDKSPLLSSRPWRTRAATYAFVTPAVWANGGLGNVISFTRRDQEPTKFRAPFEGAPEAVVVTQSVCDFALSHLPEDEMLLARSRPNVSCAIRFSESPASVEARKRLRRLVKSFLPCHPEEGILPLKVSKLWYQDLAWLHDRGNQFDNFCLNPIVAKEKMSHMFNVACSTLAAIKSAADDRRTHWVPSLRAYPIRISLTLTDMPTKAVWTKGCPAEAWIDGAPSASHMQVHFVGENPRGRELHIALMAQSWSHSSVLRAIESNGRRVREQIFVDVCIKLGRVPVTAEPAYEIISRVNIFENIRPGTTADRIVNRVYGLVALGCADEDEEQEDVPREDQISLTIRGRKTALTTDQQAVDKALCDRFRGRLCYEQFAQQENLDLSEQGRDEFMLAEKEVSETLEDVIAIMFSVRPPDVLCITTATSTSWNPMSGVHAHRTPLTSGLGVLSTL</sequence>
<evidence type="ECO:0000313" key="2">
    <source>
        <dbReference type="Proteomes" id="UP000252519"/>
    </source>
</evidence>
<dbReference type="OrthoDB" id="5874582at2759"/>